<evidence type="ECO:0000313" key="2">
    <source>
        <dbReference type="EMBL" id="GAA1851590.1"/>
    </source>
</evidence>
<dbReference type="RefSeq" id="WP_344417782.1">
    <property type="nucleotide sequence ID" value="NZ_BAAAQK010000009.1"/>
</dbReference>
<comment type="caution">
    <text evidence="2">The sequence shown here is derived from an EMBL/GenBank/DDBJ whole genome shotgun (WGS) entry which is preliminary data.</text>
</comment>
<dbReference type="NCBIfam" id="TIGR03617">
    <property type="entry name" value="F420_MSMEG_2256"/>
    <property type="match status" value="1"/>
</dbReference>
<evidence type="ECO:0000313" key="3">
    <source>
        <dbReference type="Proteomes" id="UP001500449"/>
    </source>
</evidence>
<reference evidence="2 3" key="1">
    <citation type="journal article" date="2019" name="Int. J. Syst. Evol. Microbiol.">
        <title>The Global Catalogue of Microorganisms (GCM) 10K type strain sequencing project: providing services to taxonomists for standard genome sequencing and annotation.</title>
        <authorList>
            <consortium name="The Broad Institute Genomics Platform"/>
            <consortium name="The Broad Institute Genome Sequencing Center for Infectious Disease"/>
            <person name="Wu L."/>
            <person name="Ma J."/>
        </authorList>
    </citation>
    <scope>NUCLEOTIDE SEQUENCE [LARGE SCALE GENOMIC DNA]</scope>
    <source>
        <strain evidence="2 3">JCM 16009</strain>
    </source>
</reference>
<dbReference type="Gene3D" id="3.20.20.30">
    <property type="entry name" value="Luciferase-like domain"/>
    <property type="match status" value="1"/>
</dbReference>
<accession>A0ABN2N5P4</accession>
<dbReference type="CDD" id="cd01097">
    <property type="entry name" value="Tetrahydromethanopterin_reductase"/>
    <property type="match status" value="1"/>
</dbReference>
<gene>
    <name evidence="2" type="ORF">GCM10009836_34480</name>
</gene>
<dbReference type="EMBL" id="BAAAQK010000009">
    <property type="protein sequence ID" value="GAA1851590.1"/>
    <property type="molecule type" value="Genomic_DNA"/>
</dbReference>
<dbReference type="InterPro" id="IPR050564">
    <property type="entry name" value="F420-G6PD/mer"/>
</dbReference>
<name>A0ABN2N5P4_9PSEU</name>
<dbReference type="Proteomes" id="UP001500449">
    <property type="component" value="Unassembled WGS sequence"/>
</dbReference>
<proteinExistence type="predicted"/>
<dbReference type="PANTHER" id="PTHR43244:SF2">
    <property type="entry name" value="CONSERVED HYPOTHETICAL ALANINE AND PROLINE-RICH PROTEIN"/>
    <property type="match status" value="1"/>
</dbReference>
<dbReference type="SUPFAM" id="SSF51679">
    <property type="entry name" value="Bacterial luciferase-like"/>
    <property type="match status" value="1"/>
</dbReference>
<dbReference type="Pfam" id="PF00296">
    <property type="entry name" value="Bac_luciferase"/>
    <property type="match status" value="1"/>
</dbReference>
<dbReference type="InterPro" id="IPR011251">
    <property type="entry name" value="Luciferase-like_dom"/>
</dbReference>
<dbReference type="InterPro" id="IPR019919">
    <property type="entry name" value="Lucif-like_OxRdtase_MSMEG_2256"/>
</dbReference>
<dbReference type="InterPro" id="IPR036661">
    <property type="entry name" value="Luciferase-like_sf"/>
</dbReference>
<sequence>MVSFDLDSMFRLDAATVAREAPVLEAEGFSAAWTTETPHDAYLPLAVAAAATTTLRLGTGIATAFTRSPMVTATTAWDLQRMSGGRFMLGLGTTVAAHNARRFGTPVDRPGPRMRELVLLLRHIWGAFQGEHPLDFHGRFHDLDLLTPMHSPGPIEHPDIPIFIAAVGPYMYRLAGELADGVHVHSFSTRAYLTERALPALHEGLERAGRSRGSVSLTSSVFAVVGGDERMDRAVRSQLAFYGSTGSYRPIFEMHGWGDLTDRLKPFVRAGDIDGMVGCITDDVLEEFAIVAPTWSEAIRRTEARYGGLLDRIGFYGLGGMDLAVDAPRIAQGHRDASALAAAR</sequence>
<organism evidence="2 3">
    <name type="scientific">Pseudonocardia ailaonensis</name>
    <dbReference type="NCBI Taxonomy" id="367279"/>
    <lineage>
        <taxon>Bacteria</taxon>
        <taxon>Bacillati</taxon>
        <taxon>Actinomycetota</taxon>
        <taxon>Actinomycetes</taxon>
        <taxon>Pseudonocardiales</taxon>
        <taxon>Pseudonocardiaceae</taxon>
        <taxon>Pseudonocardia</taxon>
    </lineage>
</organism>
<feature type="domain" description="Luciferase-like" evidence="1">
    <location>
        <begin position="16"/>
        <end position="307"/>
    </location>
</feature>
<protein>
    <submittedName>
        <fullName evidence="2">LLM class F420-dependent oxidoreductase</fullName>
    </submittedName>
</protein>
<evidence type="ECO:0000259" key="1">
    <source>
        <dbReference type="Pfam" id="PF00296"/>
    </source>
</evidence>
<keyword evidence="3" id="KW-1185">Reference proteome</keyword>
<dbReference type="PANTHER" id="PTHR43244">
    <property type="match status" value="1"/>
</dbReference>